<dbReference type="InterPro" id="IPR053189">
    <property type="entry name" value="Clp_protease_adapter_ClpF"/>
</dbReference>
<sequence length="123" mass="13843">MTNAIQIFGAGVTAPPIVHARFSIGDVVKHRVFGFRGVIFDIDPVFANSEEWYESIPAELRPDKEQPFYHLLAENGEASYVAYVSQQNLVTDDSEEPVDHPAIADMFGPYANGKYKLRPLHRH</sequence>
<comment type="caution">
    <text evidence="3">The sequence shown here is derived from an EMBL/GenBank/DDBJ whole genome shotgun (WGS) entry which is preliminary data.</text>
</comment>
<dbReference type="InterPro" id="IPR011722">
    <property type="entry name" value="Hemimethylated_DNA-bd_dom"/>
</dbReference>
<dbReference type="SMART" id="SM00992">
    <property type="entry name" value="YccV-like"/>
    <property type="match status" value="1"/>
</dbReference>
<reference evidence="3 4" key="1">
    <citation type="journal article" date="2015" name="Stand. Genomic Sci.">
        <title>Genomic Encyclopedia of Bacterial and Archaeal Type Strains, Phase III: the genomes of soil and plant-associated and newly described type strains.</title>
        <authorList>
            <person name="Whitman W.B."/>
            <person name="Woyke T."/>
            <person name="Klenk H.P."/>
            <person name="Zhou Y."/>
            <person name="Lilburn T.G."/>
            <person name="Beck B.J."/>
            <person name="De Vos P."/>
            <person name="Vandamme P."/>
            <person name="Eisen J.A."/>
            <person name="Garrity G."/>
            <person name="Hugenholtz P."/>
            <person name="Kyrpides N.C."/>
        </authorList>
    </citation>
    <scope>NUCLEOTIDE SEQUENCE [LARGE SCALE GENOMIC DNA]</scope>
    <source>
        <strain evidence="3 4">CGMCC 1.7748</strain>
    </source>
</reference>
<name>A0A562KEU9_SPHWJ</name>
<evidence type="ECO:0000256" key="1">
    <source>
        <dbReference type="NCBIfam" id="TIGR02097"/>
    </source>
</evidence>
<dbReference type="RefSeq" id="WP_021245463.1">
    <property type="nucleotide sequence ID" value="NZ_JACIIY010000004.1"/>
</dbReference>
<proteinExistence type="predicted"/>
<dbReference type="SUPFAM" id="SSF141255">
    <property type="entry name" value="YccV-like"/>
    <property type="match status" value="1"/>
</dbReference>
<protein>
    <recommendedName>
        <fullName evidence="1">Heat shock protein HspQ</fullName>
    </recommendedName>
</protein>
<keyword evidence="4" id="KW-1185">Reference proteome</keyword>
<dbReference type="PANTHER" id="PTHR48439:SF1">
    <property type="entry name" value="HEMIMETHYLATED DNA-BINDING DOMAIN-CONTAINING PROTEIN"/>
    <property type="match status" value="1"/>
</dbReference>
<evidence type="ECO:0000313" key="3">
    <source>
        <dbReference type="EMBL" id="TWH93854.1"/>
    </source>
</evidence>
<dbReference type="Proteomes" id="UP000316624">
    <property type="component" value="Unassembled WGS sequence"/>
</dbReference>
<dbReference type="Pfam" id="PF08755">
    <property type="entry name" value="YccV-like"/>
    <property type="match status" value="1"/>
</dbReference>
<dbReference type="PANTHER" id="PTHR48439">
    <property type="entry name" value="HEMIMETHYLATED DNA-BINDING DOMAIN-CONTAINING PROTEIN"/>
    <property type="match status" value="1"/>
</dbReference>
<dbReference type="Gene3D" id="2.30.30.390">
    <property type="entry name" value="Hemimethylated DNA-binding domain"/>
    <property type="match status" value="1"/>
</dbReference>
<keyword evidence="3" id="KW-0346">Stress response</keyword>
<dbReference type="GO" id="GO:0003677">
    <property type="term" value="F:DNA binding"/>
    <property type="evidence" value="ECO:0007669"/>
    <property type="project" value="UniProtKB-UniRule"/>
</dbReference>
<accession>A0A562KEU9</accession>
<evidence type="ECO:0000259" key="2">
    <source>
        <dbReference type="SMART" id="SM00992"/>
    </source>
</evidence>
<organism evidence="3 4">
    <name type="scientific">Sphingobium wenxiniae (strain DSM 21828 / CGMCC 1.7748 / JZ-1)</name>
    <dbReference type="NCBI Taxonomy" id="595605"/>
    <lineage>
        <taxon>Bacteria</taxon>
        <taxon>Pseudomonadati</taxon>
        <taxon>Pseudomonadota</taxon>
        <taxon>Alphaproteobacteria</taxon>
        <taxon>Sphingomonadales</taxon>
        <taxon>Sphingomonadaceae</taxon>
        <taxon>Sphingobium</taxon>
    </lineage>
</organism>
<feature type="domain" description="Hemimethylated DNA-binding" evidence="2">
    <location>
        <begin position="19"/>
        <end position="118"/>
    </location>
</feature>
<dbReference type="EMBL" id="VLKK01000006">
    <property type="protein sequence ID" value="TWH93854.1"/>
    <property type="molecule type" value="Genomic_DNA"/>
</dbReference>
<gene>
    <name evidence="3" type="ORF">IQ35_02065</name>
</gene>
<dbReference type="NCBIfam" id="TIGR02097">
    <property type="entry name" value="yccV"/>
    <property type="match status" value="1"/>
</dbReference>
<dbReference type="AlphaFoldDB" id="A0A562KEU9"/>
<evidence type="ECO:0000313" key="4">
    <source>
        <dbReference type="Proteomes" id="UP000316624"/>
    </source>
</evidence>
<dbReference type="InterPro" id="IPR036623">
    <property type="entry name" value="Hemimethylated_DNA-bd_sf"/>
</dbReference>